<gene>
    <name evidence="2" type="ORF">MONBRDRAFT_30843</name>
</gene>
<dbReference type="GO" id="GO:0006487">
    <property type="term" value="P:protein N-linked glycosylation"/>
    <property type="evidence" value="ECO:0000318"/>
    <property type="project" value="GO_Central"/>
</dbReference>
<dbReference type="KEGG" id="mbr:MONBRDRAFT_30843"/>
<dbReference type="RefSeq" id="XP_001742212.1">
    <property type="nucleotide sequence ID" value="XM_001742160.1"/>
</dbReference>
<organism evidence="2 3">
    <name type="scientific">Monosiga brevicollis</name>
    <name type="common">Choanoflagellate</name>
    <dbReference type="NCBI Taxonomy" id="81824"/>
    <lineage>
        <taxon>Eukaryota</taxon>
        <taxon>Choanoflagellata</taxon>
        <taxon>Craspedida</taxon>
        <taxon>Salpingoecidae</taxon>
        <taxon>Monosiga</taxon>
    </lineage>
</organism>
<evidence type="ECO:0000313" key="3">
    <source>
        <dbReference type="Proteomes" id="UP000001357"/>
    </source>
</evidence>
<dbReference type="STRING" id="81824.A9UPM7"/>
<feature type="domain" description="MGAT4 conserved region" evidence="1">
    <location>
        <begin position="68"/>
        <end position="305"/>
    </location>
</feature>
<dbReference type="InParanoid" id="A9UPM7"/>
<dbReference type="FunCoup" id="A9UPM7">
    <property type="interactions" value="364"/>
</dbReference>
<dbReference type="GO" id="GO:0008375">
    <property type="term" value="F:acetylglucosaminyltransferase activity"/>
    <property type="evidence" value="ECO:0000318"/>
    <property type="project" value="GO_Central"/>
</dbReference>
<keyword evidence="3" id="KW-1185">Reference proteome</keyword>
<dbReference type="PANTHER" id="PTHR12062:SF33">
    <property type="entry name" value="ALPHA-1,6-MANNOSYL-GLYCOPROTEIN 4-BETA-N-ACETYLGLUCOSAMINYLTRANSFERASE-LIKE"/>
    <property type="match status" value="1"/>
</dbReference>
<dbReference type="InterPro" id="IPR006759">
    <property type="entry name" value="Glyco_transf_54"/>
</dbReference>
<reference evidence="2 3" key="1">
    <citation type="journal article" date="2008" name="Nature">
        <title>The genome of the choanoflagellate Monosiga brevicollis and the origin of metazoans.</title>
        <authorList>
            <consortium name="JGI Sequencing"/>
            <person name="King N."/>
            <person name="Westbrook M.J."/>
            <person name="Young S.L."/>
            <person name="Kuo A."/>
            <person name="Abedin M."/>
            <person name="Chapman J."/>
            <person name="Fairclough S."/>
            <person name="Hellsten U."/>
            <person name="Isogai Y."/>
            <person name="Letunic I."/>
            <person name="Marr M."/>
            <person name="Pincus D."/>
            <person name="Putnam N."/>
            <person name="Rokas A."/>
            <person name="Wright K.J."/>
            <person name="Zuzow R."/>
            <person name="Dirks W."/>
            <person name="Good M."/>
            <person name="Goodstein D."/>
            <person name="Lemons D."/>
            <person name="Li W."/>
            <person name="Lyons J.B."/>
            <person name="Morris A."/>
            <person name="Nichols S."/>
            <person name="Richter D.J."/>
            <person name="Salamov A."/>
            <person name="Bork P."/>
            <person name="Lim W.A."/>
            <person name="Manning G."/>
            <person name="Miller W.T."/>
            <person name="McGinnis W."/>
            <person name="Shapiro H."/>
            <person name="Tjian R."/>
            <person name="Grigoriev I.V."/>
            <person name="Rokhsar D."/>
        </authorList>
    </citation>
    <scope>NUCLEOTIDE SEQUENCE [LARGE SCALE GENOMIC DNA]</scope>
    <source>
        <strain evidence="3">MX1 / ATCC 50154</strain>
    </source>
</reference>
<dbReference type="Pfam" id="PF04666">
    <property type="entry name" value="MGAT4_cons"/>
    <property type="match status" value="1"/>
</dbReference>
<dbReference type="Proteomes" id="UP000001357">
    <property type="component" value="Unassembled WGS sequence"/>
</dbReference>
<dbReference type="PANTHER" id="PTHR12062">
    <property type="entry name" value="N-ACETYLGLUCOSAMINYLTRANSFERASE VI"/>
    <property type="match status" value="1"/>
</dbReference>
<evidence type="ECO:0000259" key="1">
    <source>
        <dbReference type="Pfam" id="PF04666"/>
    </source>
</evidence>
<sequence>MGRSRLRVSHLLVGVLSLLFLASLWDLRLRLQATSNVASINVNAPRPVPFLPFAQELQRLPVALLDATKPRRLVIGVPSMRRAGSGSRYLTQTLESLFKHRSSEYEDKVLFVVLLSDISASDRAQTQHELRTNFARELERDSLRILEAPIDSYPQDLGAEPYAFNDTTERAGWRQKQCLDYAYLLSYAHNLGEYYLQLEDDVFTVPEYLEAIFDFAQLYRKEPWTVLEFSMLGFIGRLMHSRDLPQLARLFQEYYLYQPVDLLLGYFQLLTRSKAYVHVHFPTLFQHAGFNSSLSGKYQPLTDPMFMGSAERKRYASTNPPAVVSSSMAVWSENFGPSACYGSQAGSFWAAGVRANDHVTLSFPQPMSIHQVFVDTGSDAGALGVLECQLPGQTAYRHLADVNHGRIRYAAAAGMGLKCASLRLRATVGQHTWLKIREIAVWT</sequence>
<dbReference type="AlphaFoldDB" id="A9UPM7"/>
<dbReference type="GeneID" id="5887455"/>
<dbReference type="eggNOG" id="KOG3656">
    <property type="taxonomic scope" value="Eukaryota"/>
</dbReference>
<accession>A9UPM7</accession>
<protein>
    <recommendedName>
        <fullName evidence="1">MGAT4 conserved region domain-containing protein</fullName>
    </recommendedName>
</protein>
<evidence type="ECO:0000313" key="2">
    <source>
        <dbReference type="EMBL" id="EDQ92450.1"/>
    </source>
</evidence>
<dbReference type="InterPro" id="IPR057279">
    <property type="entry name" value="MGAT4"/>
</dbReference>
<dbReference type="OMA" id="IEDDVQC"/>
<name>A9UPM7_MONBE</name>
<dbReference type="EMBL" id="CH991543">
    <property type="protein sequence ID" value="EDQ92450.1"/>
    <property type="molecule type" value="Genomic_DNA"/>
</dbReference>
<proteinExistence type="predicted"/>